<accession>A0ABS1M2L5</accession>
<proteinExistence type="predicted"/>
<dbReference type="Gene3D" id="1.20.120.20">
    <property type="entry name" value="Apolipoprotein"/>
    <property type="match status" value="1"/>
</dbReference>
<gene>
    <name evidence="1" type="ORF">JK358_10355</name>
</gene>
<evidence type="ECO:0000313" key="1">
    <source>
        <dbReference type="EMBL" id="MBL1074795.1"/>
    </source>
</evidence>
<dbReference type="SUPFAM" id="SSF47162">
    <property type="entry name" value="Apolipoprotein"/>
    <property type="match status" value="1"/>
</dbReference>
<comment type="caution">
    <text evidence="1">The sequence shown here is derived from an EMBL/GenBank/DDBJ whole genome shotgun (WGS) entry which is preliminary data.</text>
</comment>
<protein>
    <submittedName>
        <fullName evidence="1">Uncharacterized protein</fullName>
    </submittedName>
</protein>
<organism evidence="1 2">
    <name type="scientific">Nocardia acididurans</name>
    <dbReference type="NCBI Taxonomy" id="2802282"/>
    <lineage>
        <taxon>Bacteria</taxon>
        <taxon>Bacillati</taxon>
        <taxon>Actinomycetota</taxon>
        <taxon>Actinomycetes</taxon>
        <taxon>Mycobacteriales</taxon>
        <taxon>Nocardiaceae</taxon>
        <taxon>Nocardia</taxon>
    </lineage>
</organism>
<name>A0ABS1M2L5_9NOCA</name>
<reference evidence="1 2" key="1">
    <citation type="submission" date="2021-01" db="EMBL/GenBank/DDBJ databases">
        <title>WGS of actinomycetes isolated from Thailand.</title>
        <authorList>
            <person name="Thawai C."/>
        </authorList>
    </citation>
    <scope>NUCLEOTIDE SEQUENCE [LARGE SCALE GENOMIC DNA]</scope>
    <source>
        <strain evidence="1 2">LPG 2</strain>
    </source>
</reference>
<dbReference type="EMBL" id="JAERRJ010000003">
    <property type="protein sequence ID" value="MBL1074795.1"/>
    <property type="molecule type" value="Genomic_DNA"/>
</dbReference>
<evidence type="ECO:0000313" key="2">
    <source>
        <dbReference type="Proteomes" id="UP000602198"/>
    </source>
</evidence>
<sequence length="108" mass="11177">MTEDNNLTATSDELAENVSETVGGLADKAGDAAGQLAEKASATAAELADKASTAAAEFADMAKAFADKLSTEDLQKALDQVRANLEGAATDVMKVLNEIVENLKSRMS</sequence>
<dbReference type="RefSeq" id="WP_201946031.1">
    <property type="nucleotide sequence ID" value="NZ_JAERRJ010000003.1"/>
</dbReference>
<keyword evidence="2" id="KW-1185">Reference proteome</keyword>
<dbReference type="Proteomes" id="UP000602198">
    <property type="component" value="Unassembled WGS sequence"/>
</dbReference>